<keyword evidence="2" id="KW-1185">Reference proteome</keyword>
<comment type="caution">
    <text evidence="1">The sequence shown here is derived from an EMBL/GenBank/DDBJ whole genome shotgun (WGS) entry which is preliminary data.</text>
</comment>
<protein>
    <submittedName>
        <fullName evidence="1">Uncharacterized protein</fullName>
    </submittedName>
</protein>
<proteinExistence type="predicted"/>
<dbReference type="Proteomes" id="UP001165960">
    <property type="component" value="Unassembled WGS sequence"/>
</dbReference>
<evidence type="ECO:0000313" key="2">
    <source>
        <dbReference type="Proteomes" id="UP001165960"/>
    </source>
</evidence>
<accession>A0ACC2RE67</accession>
<evidence type="ECO:0000313" key="1">
    <source>
        <dbReference type="EMBL" id="KAJ9048336.1"/>
    </source>
</evidence>
<dbReference type="EMBL" id="QTSX02007433">
    <property type="protein sequence ID" value="KAJ9048336.1"/>
    <property type="molecule type" value="Genomic_DNA"/>
</dbReference>
<reference evidence="1" key="1">
    <citation type="submission" date="2022-04" db="EMBL/GenBank/DDBJ databases">
        <title>Genome of the entomopathogenic fungus Entomophthora muscae.</title>
        <authorList>
            <person name="Elya C."/>
            <person name="Lovett B.R."/>
            <person name="Lee E."/>
            <person name="Macias A.M."/>
            <person name="Hajek A.E."/>
            <person name="De Bivort B.L."/>
            <person name="Kasson M.T."/>
            <person name="De Fine Licht H.H."/>
            <person name="Stajich J.E."/>
        </authorList>
    </citation>
    <scope>NUCLEOTIDE SEQUENCE</scope>
    <source>
        <strain evidence="1">Berkeley</strain>
    </source>
</reference>
<sequence>MKANFFTSIALATIGLNSVLGAPTCKANLARRSYGTPSSDTQSQSGNGYGSGAAPVASGISHGSTGVKTPAVEVSSSEKSYDNKEEVTVTPYEPVTSTTESTYTGREADNGNQVAPTDGKASDISKAVDGDTMSSAHKDYNGKVSSGTKADDYEEKSSPKQY</sequence>
<gene>
    <name evidence="1" type="ORF">DSO57_1036005</name>
</gene>
<organism evidence="1 2">
    <name type="scientific">Entomophthora muscae</name>
    <dbReference type="NCBI Taxonomy" id="34485"/>
    <lineage>
        <taxon>Eukaryota</taxon>
        <taxon>Fungi</taxon>
        <taxon>Fungi incertae sedis</taxon>
        <taxon>Zoopagomycota</taxon>
        <taxon>Entomophthoromycotina</taxon>
        <taxon>Entomophthoromycetes</taxon>
        <taxon>Entomophthorales</taxon>
        <taxon>Entomophthoraceae</taxon>
        <taxon>Entomophthora</taxon>
    </lineage>
</organism>
<name>A0ACC2RE67_9FUNG</name>